<dbReference type="SUPFAM" id="SSF54909">
    <property type="entry name" value="Dimeric alpha+beta barrel"/>
    <property type="match status" value="1"/>
</dbReference>
<dbReference type="Pfam" id="PF03992">
    <property type="entry name" value="ABM"/>
    <property type="match status" value="1"/>
</dbReference>
<feature type="domain" description="ABM" evidence="1">
    <location>
        <begin position="11"/>
        <end position="105"/>
    </location>
</feature>
<accession>A0A9W7GR53</accession>
<gene>
    <name evidence="2" type="ORF">TrCOL_g5910</name>
</gene>
<dbReference type="PANTHER" id="PTHR33336">
    <property type="entry name" value="QUINOL MONOOXYGENASE YGIN-RELATED"/>
    <property type="match status" value="1"/>
</dbReference>
<reference evidence="3" key="1">
    <citation type="journal article" date="2023" name="Commun. Biol.">
        <title>Genome analysis of Parmales, the sister group of diatoms, reveals the evolutionary specialization of diatoms from phago-mixotrophs to photoautotrophs.</title>
        <authorList>
            <person name="Ban H."/>
            <person name="Sato S."/>
            <person name="Yoshikawa S."/>
            <person name="Yamada K."/>
            <person name="Nakamura Y."/>
            <person name="Ichinomiya M."/>
            <person name="Sato N."/>
            <person name="Blanc-Mathieu R."/>
            <person name="Endo H."/>
            <person name="Kuwata A."/>
            <person name="Ogata H."/>
        </authorList>
    </citation>
    <scope>NUCLEOTIDE SEQUENCE [LARGE SCALE GENOMIC DNA]</scope>
</reference>
<dbReference type="GO" id="GO:0016491">
    <property type="term" value="F:oxidoreductase activity"/>
    <property type="evidence" value="ECO:0007669"/>
    <property type="project" value="TreeGrafter"/>
</dbReference>
<dbReference type="InterPro" id="IPR007138">
    <property type="entry name" value="ABM_dom"/>
</dbReference>
<dbReference type="OrthoDB" id="194076at2759"/>
<comment type="caution">
    <text evidence="2">The sequence shown here is derived from an EMBL/GenBank/DDBJ whole genome shotgun (WGS) entry which is preliminary data.</text>
</comment>
<dbReference type="PROSITE" id="PS51725">
    <property type="entry name" value="ABM"/>
    <property type="match status" value="1"/>
</dbReference>
<keyword evidence="3" id="KW-1185">Reference proteome</keyword>
<proteinExistence type="predicted"/>
<protein>
    <recommendedName>
        <fullName evidence="1">ABM domain-containing protein</fullName>
    </recommendedName>
</protein>
<evidence type="ECO:0000313" key="3">
    <source>
        <dbReference type="Proteomes" id="UP001165065"/>
    </source>
</evidence>
<sequence>MSTPPPPVPYFAVHVNVFTKPGTASSFLSASLSNARSSSLEPGVLRFDVLQDKSDENKFVLVEVYKDEDVSPKAHKETDHYKVWRETVEDMMDKPREAQKFKTYFPATEEGWGYGGRKLE</sequence>
<dbReference type="GO" id="GO:0005829">
    <property type="term" value="C:cytosol"/>
    <property type="evidence" value="ECO:0007669"/>
    <property type="project" value="TreeGrafter"/>
</dbReference>
<organism evidence="2 3">
    <name type="scientific">Triparma columacea</name>
    <dbReference type="NCBI Taxonomy" id="722753"/>
    <lineage>
        <taxon>Eukaryota</taxon>
        <taxon>Sar</taxon>
        <taxon>Stramenopiles</taxon>
        <taxon>Ochrophyta</taxon>
        <taxon>Bolidophyceae</taxon>
        <taxon>Parmales</taxon>
        <taxon>Triparmaceae</taxon>
        <taxon>Triparma</taxon>
    </lineage>
</organism>
<name>A0A9W7GR53_9STRA</name>
<dbReference type="PANTHER" id="PTHR33336:SF1">
    <property type="entry name" value="(4S)-4-HYDROXY-5-PHOSPHONOOXYPENTANE-2,3-DIONE ISOMERASE"/>
    <property type="match status" value="1"/>
</dbReference>
<dbReference type="Proteomes" id="UP001165065">
    <property type="component" value="Unassembled WGS sequence"/>
</dbReference>
<evidence type="ECO:0000313" key="2">
    <source>
        <dbReference type="EMBL" id="GMI48512.1"/>
    </source>
</evidence>
<dbReference type="AlphaFoldDB" id="A0A9W7GR53"/>
<dbReference type="InterPro" id="IPR050744">
    <property type="entry name" value="AI-2_Isomerase_LsrG"/>
</dbReference>
<evidence type="ECO:0000259" key="1">
    <source>
        <dbReference type="PROSITE" id="PS51725"/>
    </source>
</evidence>
<dbReference type="EMBL" id="BRYA01000402">
    <property type="protein sequence ID" value="GMI48512.1"/>
    <property type="molecule type" value="Genomic_DNA"/>
</dbReference>
<dbReference type="InterPro" id="IPR011008">
    <property type="entry name" value="Dimeric_a/b-barrel"/>
</dbReference>
<dbReference type="Gene3D" id="3.30.70.100">
    <property type="match status" value="1"/>
</dbReference>